<dbReference type="Gene3D" id="3.40.50.300">
    <property type="entry name" value="P-loop containing nucleotide triphosphate hydrolases"/>
    <property type="match status" value="1"/>
</dbReference>
<comment type="similarity">
    <text evidence="2">Belongs to the TsaE family.</text>
</comment>
<evidence type="ECO:0000256" key="1">
    <source>
        <dbReference type="ARBA" id="ARBA00004496"/>
    </source>
</evidence>
<sequence>MEEFEFSTKSSEETLEIAKRLSEKVIKSDVVTLEGDLGAGKTTFTKGLAKGLGIKRNVNSPTFTIIKEYKGGRLPLYHMDVYRLEDADEDLGFDEYFHGDGITVVEWAHLIEDQLPSERLDIKILYVNDSTRKIMMTPYGSHYVEICKELSNESISN</sequence>
<reference evidence="11 12" key="1">
    <citation type="submission" date="2021-03" db="EMBL/GenBank/DDBJ databases">
        <title>Whole genome sequence of Metabacillus bambusae BG109.</title>
        <authorList>
            <person name="Jeong J.W."/>
        </authorList>
    </citation>
    <scope>NUCLEOTIDE SEQUENCE [LARGE SCALE GENOMIC DNA]</scope>
    <source>
        <strain evidence="11 12">BG109</strain>
    </source>
</reference>
<accession>A0ABS3NA84</accession>
<evidence type="ECO:0000256" key="3">
    <source>
        <dbReference type="ARBA" id="ARBA00019010"/>
    </source>
</evidence>
<dbReference type="SUPFAM" id="SSF52540">
    <property type="entry name" value="P-loop containing nucleoside triphosphate hydrolases"/>
    <property type="match status" value="1"/>
</dbReference>
<name>A0ABS3NA84_9BACI</name>
<evidence type="ECO:0000256" key="5">
    <source>
        <dbReference type="ARBA" id="ARBA00022694"/>
    </source>
</evidence>
<evidence type="ECO:0000313" key="12">
    <source>
        <dbReference type="Proteomes" id="UP000663981"/>
    </source>
</evidence>
<keyword evidence="9" id="KW-0460">Magnesium</keyword>
<evidence type="ECO:0000256" key="10">
    <source>
        <dbReference type="ARBA" id="ARBA00032441"/>
    </source>
</evidence>
<dbReference type="PANTHER" id="PTHR33540">
    <property type="entry name" value="TRNA THREONYLCARBAMOYLADENOSINE BIOSYNTHESIS PROTEIN TSAE"/>
    <property type="match status" value="1"/>
</dbReference>
<evidence type="ECO:0000256" key="2">
    <source>
        <dbReference type="ARBA" id="ARBA00007599"/>
    </source>
</evidence>
<evidence type="ECO:0000256" key="9">
    <source>
        <dbReference type="ARBA" id="ARBA00022842"/>
    </source>
</evidence>
<evidence type="ECO:0000256" key="8">
    <source>
        <dbReference type="ARBA" id="ARBA00022840"/>
    </source>
</evidence>
<dbReference type="PANTHER" id="PTHR33540:SF2">
    <property type="entry name" value="TRNA THREONYLCARBAMOYLADENOSINE BIOSYNTHESIS PROTEIN TSAE"/>
    <property type="match status" value="1"/>
</dbReference>
<organism evidence="11 12">
    <name type="scientific">Metabacillus bambusae</name>
    <dbReference type="NCBI Taxonomy" id="2795218"/>
    <lineage>
        <taxon>Bacteria</taxon>
        <taxon>Bacillati</taxon>
        <taxon>Bacillota</taxon>
        <taxon>Bacilli</taxon>
        <taxon>Bacillales</taxon>
        <taxon>Bacillaceae</taxon>
        <taxon>Metabacillus</taxon>
    </lineage>
</organism>
<comment type="subcellular location">
    <subcellularLocation>
        <location evidence="1">Cytoplasm</location>
    </subcellularLocation>
</comment>
<keyword evidence="7" id="KW-0547">Nucleotide-binding</keyword>
<evidence type="ECO:0000256" key="6">
    <source>
        <dbReference type="ARBA" id="ARBA00022723"/>
    </source>
</evidence>
<dbReference type="Pfam" id="PF02367">
    <property type="entry name" value="TsaE"/>
    <property type="match status" value="1"/>
</dbReference>
<gene>
    <name evidence="11" type="primary">tsaE</name>
    <name evidence="11" type="ORF">I7822_26415</name>
</gene>
<proteinExistence type="inferred from homology"/>
<comment type="caution">
    <text evidence="11">The sequence shown here is derived from an EMBL/GenBank/DDBJ whole genome shotgun (WGS) entry which is preliminary data.</text>
</comment>
<dbReference type="NCBIfam" id="TIGR00150">
    <property type="entry name" value="T6A_YjeE"/>
    <property type="match status" value="1"/>
</dbReference>
<keyword evidence="5" id="KW-0819">tRNA processing</keyword>
<keyword evidence="12" id="KW-1185">Reference proteome</keyword>
<keyword evidence="4" id="KW-0963">Cytoplasm</keyword>
<dbReference type="EMBL" id="JAGDEL010000032">
    <property type="protein sequence ID" value="MBO1515157.1"/>
    <property type="molecule type" value="Genomic_DNA"/>
</dbReference>
<keyword evidence="6" id="KW-0479">Metal-binding</keyword>
<dbReference type="InterPro" id="IPR027417">
    <property type="entry name" value="P-loop_NTPase"/>
</dbReference>
<evidence type="ECO:0000256" key="4">
    <source>
        <dbReference type="ARBA" id="ARBA00022490"/>
    </source>
</evidence>
<dbReference type="InterPro" id="IPR003442">
    <property type="entry name" value="T6A_TsaE"/>
</dbReference>
<evidence type="ECO:0000256" key="7">
    <source>
        <dbReference type="ARBA" id="ARBA00022741"/>
    </source>
</evidence>
<protein>
    <recommendedName>
        <fullName evidence="3">tRNA threonylcarbamoyladenosine biosynthesis protein TsaE</fullName>
    </recommendedName>
    <alternativeName>
        <fullName evidence="10">t(6)A37 threonylcarbamoyladenosine biosynthesis protein TsaE</fullName>
    </alternativeName>
</protein>
<dbReference type="RefSeq" id="WP_207982045.1">
    <property type="nucleotide sequence ID" value="NZ_JAGDEL010000032.1"/>
</dbReference>
<evidence type="ECO:0000313" key="11">
    <source>
        <dbReference type="EMBL" id="MBO1515157.1"/>
    </source>
</evidence>
<dbReference type="Proteomes" id="UP000663981">
    <property type="component" value="Unassembled WGS sequence"/>
</dbReference>
<keyword evidence="8" id="KW-0067">ATP-binding</keyword>